<reference evidence="3" key="1">
    <citation type="journal article" date="2021" name="Nat. Commun.">
        <title>Genetic determinants of endophytism in the Arabidopsis root mycobiome.</title>
        <authorList>
            <person name="Mesny F."/>
            <person name="Miyauchi S."/>
            <person name="Thiergart T."/>
            <person name="Pickel B."/>
            <person name="Atanasova L."/>
            <person name="Karlsson M."/>
            <person name="Huettel B."/>
            <person name="Barry K.W."/>
            <person name="Haridas S."/>
            <person name="Chen C."/>
            <person name="Bauer D."/>
            <person name="Andreopoulos W."/>
            <person name="Pangilinan J."/>
            <person name="LaButti K."/>
            <person name="Riley R."/>
            <person name="Lipzen A."/>
            <person name="Clum A."/>
            <person name="Drula E."/>
            <person name="Henrissat B."/>
            <person name="Kohler A."/>
            <person name="Grigoriev I.V."/>
            <person name="Martin F.M."/>
            <person name="Hacquard S."/>
        </authorList>
    </citation>
    <scope>NUCLEOTIDE SEQUENCE</scope>
    <source>
        <strain evidence="3">MPI-CAGE-AT-0023</strain>
    </source>
</reference>
<evidence type="ECO:0000259" key="2">
    <source>
        <dbReference type="Pfam" id="PF21762"/>
    </source>
</evidence>
<evidence type="ECO:0000313" key="4">
    <source>
        <dbReference type="Proteomes" id="UP000720189"/>
    </source>
</evidence>
<accession>A0A9P9KKS4</accession>
<dbReference type="PANTHER" id="PTHR28083">
    <property type="entry name" value="GOOD FOR FULL DBP5 ACTIVITY PROTEIN 2"/>
    <property type="match status" value="1"/>
</dbReference>
<dbReference type="Proteomes" id="UP000720189">
    <property type="component" value="Unassembled WGS sequence"/>
</dbReference>
<sequence length="329" mass="37161">MVYTRKSDHPWFKRPELFVPQWVMGYAIETQRVSRWSWKQHEHLRTWHDTGEPPFQIISIDVDHILVEDDEVQSFQIGISILDTEPLGDVLTQPPEPDANLAARVVQSHHWVVGDEGYPSEYESQFIFGRMRYVPMDEFETNIMDVIQASNFFLITHGENKALPFLKSRGIHLQPLNIIDTAQAAQEVLRLLTSQTMSKDEVAREIGVPCEAPDLAGNDAHLSLRILLMLIAEDVDRHLHRKDVPMDQWALILKRIVNSPPKKRKLRRMRRSPSTDSTQQSSGQGDNEASSTTCIQASSPPSTEQSGGQSDNEVSPANRTPASPPSSIG</sequence>
<feature type="compositionally biased region" description="Basic residues" evidence="1">
    <location>
        <begin position="261"/>
        <end position="271"/>
    </location>
</feature>
<dbReference type="Pfam" id="PF21762">
    <property type="entry name" value="DEDDh_C"/>
    <property type="match status" value="1"/>
</dbReference>
<dbReference type="PANTHER" id="PTHR28083:SF1">
    <property type="entry name" value="GOOD FOR FULL DBP5 ACTIVITY PROTEIN 2"/>
    <property type="match status" value="1"/>
</dbReference>
<name>A0A9P9KKS4_FUSRE</name>
<dbReference type="GeneID" id="70217099"/>
<feature type="domain" description="Gfd2/YDR514C-like C-terminal" evidence="2">
    <location>
        <begin position="57"/>
        <end position="229"/>
    </location>
</feature>
<dbReference type="RefSeq" id="XP_046052667.1">
    <property type="nucleotide sequence ID" value="XM_046187145.1"/>
</dbReference>
<dbReference type="InterPro" id="IPR048519">
    <property type="entry name" value="Gfd2/YDR514C-like_C"/>
</dbReference>
<protein>
    <recommendedName>
        <fullName evidence="2">Gfd2/YDR514C-like C-terminal domain-containing protein</fullName>
    </recommendedName>
</protein>
<evidence type="ECO:0000256" key="1">
    <source>
        <dbReference type="SAM" id="MobiDB-lite"/>
    </source>
</evidence>
<dbReference type="OrthoDB" id="5953249at2759"/>
<dbReference type="AlphaFoldDB" id="A0A9P9KKS4"/>
<feature type="compositionally biased region" description="Low complexity" evidence="1">
    <location>
        <begin position="272"/>
        <end position="286"/>
    </location>
</feature>
<gene>
    <name evidence="3" type="ORF">BKA55DRAFT_504937</name>
</gene>
<feature type="compositionally biased region" description="Polar residues" evidence="1">
    <location>
        <begin position="287"/>
        <end position="329"/>
    </location>
</feature>
<keyword evidence="4" id="KW-1185">Reference proteome</keyword>
<dbReference type="EMBL" id="JAGMUX010000004">
    <property type="protein sequence ID" value="KAH7260790.1"/>
    <property type="molecule type" value="Genomic_DNA"/>
</dbReference>
<evidence type="ECO:0000313" key="3">
    <source>
        <dbReference type="EMBL" id="KAH7260790.1"/>
    </source>
</evidence>
<proteinExistence type="predicted"/>
<organism evidence="3 4">
    <name type="scientific">Fusarium redolens</name>
    <dbReference type="NCBI Taxonomy" id="48865"/>
    <lineage>
        <taxon>Eukaryota</taxon>
        <taxon>Fungi</taxon>
        <taxon>Dikarya</taxon>
        <taxon>Ascomycota</taxon>
        <taxon>Pezizomycotina</taxon>
        <taxon>Sordariomycetes</taxon>
        <taxon>Hypocreomycetidae</taxon>
        <taxon>Hypocreales</taxon>
        <taxon>Nectriaceae</taxon>
        <taxon>Fusarium</taxon>
        <taxon>Fusarium redolens species complex</taxon>
    </lineage>
</organism>
<dbReference type="InterPro" id="IPR040151">
    <property type="entry name" value="Gfd2/YDR514C-like"/>
</dbReference>
<feature type="region of interest" description="Disordered" evidence="1">
    <location>
        <begin position="260"/>
        <end position="329"/>
    </location>
</feature>
<comment type="caution">
    <text evidence="3">The sequence shown here is derived from an EMBL/GenBank/DDBJ whole genome shotgun (WGS) entry which is preliminary data.</text>
</comment>